<keyword evidence="1" id="KW-0812">Transmembrane</keyword>
<organism evidence="2 3">
    <name type="scientific">Bacillus cereus (strain ZK / E33L)</name>
    <dbReference type="NCBI Taxonomy" id="288681"/>
    <lineage>
        <taxon>Bacteria</taxon>
        <taxon>Bacillati</taxon>
        <taxon>Bacillota</taxon>
        <taxon>Bacilli</taxon>
        <taxon>Bacillales</taxon>
        <taxon>Bacillaceae</taxon>
        <taxon>Bacillus</taxon>
        <taxon>Bacillus cereus group</taxon>
    </lineage>
</organism>
<dbReference type="AlphaFoldDB" id="Q631D2"/>
<dbReference type="GO" id="GO:0005975">
    <property type="term" value="P:carbohydrate metabolic process"/>
    <property type="evidence" value="ECO:0007669"/>
    <property type="project" value="InterPro"/>
</dbReference>
<reference evidence="3" key="1">
    <citation type="journal article" date="2006" name="J. Bacteriol.">
        <title>Pathogenomic sequence analysis of Bacillus cereus and Bacillus thuringiensis isolates closely related to Bacillus anthracis.</title>
        <authorList>
            <person name="Han C.S."/>
            <person name="Xie G."/>
            <person name="Challacombe J.F."/>
            <person name="Altherr M.R."/>
            <person name="Bhotika S.S."/>
            <person name="Brown N."/>
            <person name="Bruce D."/>
            <person name="Campbell C.S."/>
            <person name="Campbell M.L."/>
            <person name="Chen J."/>
            <person name="Chertkov O."/>
            <person name="Cleland C."/>
            <person name="Dimitrijevic M."/>
            <person name="Doggett N.A."/>
            <person name="Fawcett J.J."/>
            <person name="Glavina T."/>
            <person name="Goodwin L.A."/>
            <person name="Green L.D."/>
            <person name="Hill K.K."/>
            <person name="Hitchcock P."/>
            <person name="Jackson P.J."/>
            <person name="Keim P."/>
            <person name="Kewalramani A.R."/>
            <person name="Longmire J."/>
            <person name="Lucas S."/>
            <person name="Malfatti S."/>
            <person name="McMurry K."/>
            <person name="Meincke L.J."/>
            <person name="Misra M."/>
            <person name="Moseman B.L."/>
            <person name="Mundt M."/>
            <person name="Munk A.C."/>
            <person name="Okinaka R.T."/>
            <person name="Parson-Quintana B."/>
            <person name="Reilly L.P."/>
            <person name="Richardson P."/>
            <person name="Robinson D.L."/>
            <person name="Rubin E."/>
            <person name="Saunders E."/>
            <person name="Tapia R."/>
            <person name="Tesmer J.G."/>
            <person name="Thayer N."/>
            <person name="Thompson L.S."/>
            <person name="Tice H."/>
            <person name="Ticknor L.O."/>
            <person name="Wills P.L."/>
            <person name="Brettin T.S."/>
            <person name="Gilna P."/>
        </authorList>
    </citation>
    <scope>NUCLEOTIDE SEQUENCE [LARGE SCALE GENOMIC DNA]</scope>
    <source>
        <strain evidence="3">ZK / E33L</strain>
    </source>
</reference>
<keyword evidence="1" id="KW-0472">Membrane</keyword>
<dbReference type="SUPFAM" id="SSF48208">
    <property type="entry name" value="Six-hairpin glycosidases"/>
    <property type="match status" value="1"/>
</dbReference>
<keyword evidence="1" id="KW-1133">Transmembrane helix</keyword>
<sequence>MIDSWNRYIDLLKRLVKDRGTGDNLIDCLFYIYVCSGKIKDSLTREVKSLRKRIYIVIGVILLIALGGIVFWSALQGNRTEHFILRHMVNENGTLATYRLEDTKAGTGEAKGREALSESAGLWLQYTLDKDDQALFDEQVKVIQNNFVHKDQIVLWKISEKGEIQSATNALIDDLRIIEQLYRAYEMYKEERYKNLADQLSDAVIRYNKKDNYYVDYYDADARKQNDFATTSYINPRAFSYMKKYGKVSAQQYQEVVQFLADYPRHGWAFPKEYKEDGTFTYDKEVNLIDQSYVAYHRSLGGLSSDAYLEFIKKKFHEDGKLYGRYNLETGKQTVKYESPAAYGLTILYVLQTGDTKFAKELYDHMSTFRNDNVFSRYYGGYVTGENNNTHIFDNVLPLLAEIELEKSEQ</sequence>
<dbReference type="EMBL" id="CP000001">
    <property type="protein sequence ID" value="AAU15364.1"/>
    <property type="molecule type" value="Genomic_DNA"/>
</dbReference>
<name>Q631D2_BACCZ</name>
<protein>
    <submittedName>
        <fullName evidence="2">Uncharacterized protein</fullName>
    </submittedName>
</protein>
<evidence type="ECO:0000256" key="1">
    <source>
        <dbReference type="SAM" id="Phobius"/>
    </source>
</evidence>
<evidence type="ECO:0000313" key="2">
    <source>
        <dbReference type="EMBL" id="AAU15364.1"/>
    </source>
</evidence>
<accession>Q631D2</accession>
<dbReference type="Proteomes" id="UP000002612">
    <property type="component" value="Chromosome"/>
</dbReference>
<dbReference type="InterPro" id="IPR012341">
    <property type="entry name" value="6hp_glycosidase-like_sf"/>
</dbReference>
<proteinExistence type="predicted"/>
<dbReference type="KEGG" id="bcz:BCE33L4915"/>
<dbReference type="Gene3D" id="1.50.10.10">
    <property type="match status" value="1"/>
</dbReference>
<dbReference type="InterPro" id="IPR008928">
    <property type="entry name" value="6-hairpin_glycosidase_sf"/>
</dbReference>
<gene>
    <name evidence="2" type="ordered locus">BCE33L4915</name>
</gene>
<feature type="transmembrane region" description="Helical" evidence="1">
    <location>
        <begin position="54"/>
        <end position="75"/>
    </location>
</feature>
<evidence type="ECO:0000313" key="3">
    <source>
        <dbReference type="Proteomes" id="UP000002612"/>
    </source>
</evidence>